<protein>
    <submittedName>
        <fullName evidence="3">UPF0261 family protein</fullName>
    </submittedName>
</protein>
<evidence type="ECO:0000259" key="1">
    <source>
        <dbReference type="Pfam" id="PF06792"/>
    </source>
</evidence>
<dbReference type="Gene3D" id="3.40.50.12020">
    <property type="entry name" value="Uncharacterised protein family UPF0261, NN domain"/>
    <property type="match status" value="1"/>
</dbReference>
<dbReference type="InterPro" id="IPR051353">
    <property type="entry name" value="Tobamovirus_resist_UPF0261"/>
</dbReference>
<dbReference type="Pfam" id="PF23189">
    <property type="entry name" value="UPF0261_C"/>
    <property type="match status" value="1"/>
</dbReference>
<reference evidence="3" key="1">
    <citation type="journal article" date="2020" name="mSystems">
        <title>Genome- and Community-Level Interaction Insights into Carbon Utilization and Element Cycling Functions of Hydrothermarchaeota in Hydrothermal Sediment.</title>
        <authorList>
            <person name="Zhou Z."/>
            <person name="Liu Y."/>
            <person name="Xu W."/>
            <person name="Pan J."/>
            <person name="Luo Z.H."/>
            <person name="Li M."/>
        </authorList>
    </citation>
    <scope>NUCLEOTIDE SEQUENCE [LARGE SCALE GENOMIC DNA]</scope>
    <source>
        <strain evidence="3">SpSt-339</strain>
    </source>
</reference>
<feature type="domain" description="UPF0261" evidence="1">
    <location>
        <begin position="3"/>
        <end position="174"/>
    </location>
</feature>
<evidence type="ECO:0000313" key="3">
    <source>
        <dbReference type="EMBL" id="HEN16240.1"/>
    </source>
</evidence>
<dbReference type="InterPro" id="IPR044122">
    <property type="entry name" value="UPF0261_N"/>
</dbReference>
<gene>
    <name evidence="3" type="ORF">ENQ76_12325</name>
</gene>
<organism evidence="3">
    <name type="scientific">Schlesneria paludicola</name>
    <dbReference type="NCBI Taxonomy" id="360056"/>
    <lineage>
        <taxon>Bacteria</taxon>
        <taxon>Pseudomonadati</taxon>
        <taxon>Planctomycetota</taxon>
        <taxon>Planctomycetia</taxon>
        <taxon>Planctomycetales</taxon>
        <taxon>Planctomycetaceae</taxon>
        <taxon>Schlesneria</taxon>
    </lineage>
</organism>
<dbReference type="AlphaFoldDB" id="A0A7C2K0L4"/>
<evidence type="ECO:0000259" key="2">
    <source>
        <dbReference type="Pfam" id="PF23189"/>
    </source>
</evidence>
<dbReference type="InterPro" id="IPR008322">
    <property type="entry name" value="UPF0261"/>
</dbReference>
<dbReference type="PIRSF" id="PIRSF033271">
    <property type="entry name" value="UCP033271"/>
    <property type="match status" value="1"/>
</dbReference>
<dbReference type="PANTHER" id="PTHR31862:SF1">
    <property type="entry name" value="UPF0261 DOMAIN PROTEIN (AFU_ORTHOLOGUE AFUA_1G10120)"/>
    <property type="match status" value="1"/>
</dbReference>
<dbReference type="EMBL" id="DSOK01000342">
    <property type="protein sequence ID" value="HEN16240.1"/>
    <property type="molecule type" value="Genomic_DNA"/>
</dbReference>
<dbReference type="CDD" id="cd15488">
    <property type="entry name" value="Tm-1-like"/>
    <property type="match status" value="1"/>
</dbReference>
<dbReference type="PANTHER" id="PTHR31862">
    <property type="entry name" value="UPF0261 DOMAIN PROTEIN (AFU_ORTHOLOGUE AFUA_1G10120)"/>
    <property type="match status" value="1"/>
</dbReference>
<proteinExistence type="predicted"/>
<name>A0A7C2K0L4_9PLAN</name>
<comment type="caution">
    <text evidence="3">The sequence shown here is derived from an EMBL/GenBank/DDBJ whole genome shotgun (WGS) entry which is preliminary data.</text>
</comment>
<dbReference type="Pfam" id="PF06792">
    <property type="entry name" value="UPF0261"/>
    <property type="match status" value="1"/>
</dbReference>
<accession>A0A7C2K0L4</accession>
<feature type="domain" description="UPF0261" evidence="2">
    <location>
        <begin position="184"/>
        <end position="399"/>
    </location>
</feature>
<dbReference type="NCBIfam" id="NF002674">
    <property type="entry name" value="PRK02399.1-2"/>
    <property type="match status" value="1"/>
</dbReference>
<sequence>MPVYLLATLDTKGDEAEFVRSRLRELGVAVVLVDTGCLGSPTIAADIPREAVFRAAGANLAELQAANDRGRAVTLAANGAANVVRAAYDRGEVTGVLGLGGSAGTTIATTAMRALPLGVPKLVVSTLAAGNMRPYVGGKDVQSLYSVVDIAGLNRISRTVLDQAARAMAGMVTLPAAPSVATDRPLVAATMFGVTTPCVQHARQILEAAGYEVLVFHATGSGGEAMEGLIADGLIAGVLDITTTELADELVGGVLTAGPTRLTAAAKRGVPQVISVGALDMVNFGPPETVPAQFQGRLFYRHNPTITLMRTTVAENRQLGEEIGRKAAAATGPTAILLPRHGVSAIDRAGQPFDDPAARDALFAGIRDTCGRVPLIELDQHINDPAFAAACAEQLLTLMAKARPAR</sequence>
<dbReference type="InterPro" id="IPR056778">
    <property type="entry name" value="UPF0261_C"/>
</dbReference>
<dbReference type="Gene3D" id="3.40.50.12030">
    <property type="entry name" value="Uncharacterised protein family UPF0261, NC domain"/>
    <property type="match status" value="1"/>
</dbReference>